<dbReference type="AlphaFoldDB" id="A0A9W9W4Q1"/>
<keyword evidence="3" id="KW-1185">Reference proteome</keyword>
<dbReference type="GeneID" id="81366931"/>
<dbReference type="Proteomes" id="UP001147747">
    <property type="component" value="Unassembled WGS sequence"/>
</dbReference>
<name>A0A9W9W4Q1_9EURO</name>
<gene>
    <name evidence="2" type="ORF">N7509_003314</name>
</gene>
<feature type="region of interest" description="Disordered" evidence="1">
    <location>
        <begin position="1"/>
        <end position="29"/>
    </location>
</feature>
<dbReference type="OrthoDB" id="40334at2759"/>
<proteinExistence type="predicted"/>
<accession>A0A9W9W4Q1</accession>
<sequence>MPVVQNMNENAGPDMTDLDTSSDWPAFPGDDTLHEAYEIELETQNGDTVRFGELVAGKGDSITTIVIFGENLRIILPIPRPSIELH</sequence>
<dbReference type="RefSeq" id="XP_056490685.1">
    <property type="nucleotide sequence ID" value="XM_056627951.1"/>
</dbReference>
<evidence type="ECO:0000313" key="2">
    <source>
        <dbReference type="EMBL" id="KAJ5403443.1"/>
    </source>
</evidence>
<dbReference type="EMBL" id="JAPZBU010000005">
    <property type="protein sequence ID" value="KAJ5403443.1"/>
    <property type="molecule type" value="Genomic_DNA"/>
</dbReference>
<protein>
    <submittedName>
        <fullName evidence="2">Uncharacterized protein</fullName>
    </submittedName>
</protein>
<reference evidence="2" key="2">
    <citation type="journal article" date="2023" name="IMA Fungus">
        <title>Comparative genomic study of the Penicillium genus elucidates a diverse pangenome and 15 lateral gene transfer events.</title>
        <authorList>
            <person name="Petersen C."/>
            <person name="Sorensen T."/>
            <person name="Nielsen M.R."/>
            <person name="Sondergaard T.E."/>
            <person name="Sorensen J.L."/>
            <person name="Fitzpatrick D.A."/>
            <person name="Frisvad J.C."/>
            <person name="Nielsen K.L."/>
        </authorList>
    </citation>
    <scope>NUCLEOTIDE SEQUENCE</scope>
    <source>
        <strain evidence="2">IBT 29677</strain>
    </source>
</reference>
<evidence type="ECO:0000313" key="3">
    <source>
        <dbReference type="Proteomes" id="UP001147747"/>
    </source>
</evidence>
<reference evidence="2" key="1">
    <citation type="submission" date="2022-12" db="EMBL/GenBank/DDBJ databases">
        <authorList>
            <person name="Petersen C."/>
        </authorList>
    </citation>
    <scope>NUCLEOTIDE SEQUENCE</scope>
    <source>
        <strain evidence="2">IBT 29677</strain>
    </source>
</reference>
<comment type="caution">
    <text evidence="2">The sequence shown here is derived from an EMBL/GenBank/DDBJ whole genome shotgun (WGS) entry which is preliminary data.</text>
</comment>
<organism evidence="2 3">
    <name type="scientific">Penicillium cosmopolitanum</name>
    <dbReference type="NCBI Taxonomy" id="1131564"/>
    <lineage>
        <taxon>Eukaryota</taxon>
        <taxon>Fungi</taxon>
        <taxon>Dikarya</taxon>
        <taxon>Ascomycota</taxon>
        <taxon>Pezizomycotina</taxon>
        <taxon>Eurotiomycetes</taxon>
        <taxon>Eurotiomycetidae</taxon>
        <taxon>Eurotiales</taxon>
        <taxon>Aspergillaceae</taxon>
        <taxon>Penicillium</taxon>
    </lineage>
</organism>
<evidence type="ECO:0000256" key="1">
    <source>
        <dbReference type="SAM" id="MobiDB-lite"/>
    </source>
</evidence>